<dbReference type="Proteomes" id="UP000250235">
    <property type="component" value="Unassembled WGS sequence"/>
</dbReference>
<dbReference type="SMART" id="SM00256">
    <property type="entry name" value="FBOX"/>
    <property type="match status" value="1"/>
</dbReference>
<dbReference type="Pfam" id="PF08268">
    <property type="entry name" value="FBA_3"/>
    <property type="match status" value="1"/>
</dbReference>
<dbReference type="PANTHER" id="PTHR31672">
    <property type="entry name" value="BNACNNG10540D PROTEIN"/>
    <property type="match status" value="1"/>
</dbReference>
<dbReference type="InterPro" id="IPR017451">
    <property type="entry name" value="F-box-assoc_interact_dom"/>
</dbReference>
<dbReference type="NCBIfam" id="TIGR01640">
    <property type="entry name" value="F_box_assoc_1"/>
    <property type="match status" value="1"/>
</dbReference>
<dbReference type="EMBL" id="KQ995297">
    <property type="protein sequence ID" value="KZV47384.1"/>
    <property type="molecule type" value="Genomic_DNA"/>
</dbReference>
<proteinExistence type="predicted"/>
<dbReference type="InterPro" id="IPR036047">
    <property type="entry name" value="F-box-like_dom_sf"/>
</dbReference>
<gene>
    <name evidence="2" type="ORF">F511_07798</name>
</gene>
<evidence type="ECO:0000313" key="2">
    <source>
        <dbReference type="EMBL" id="KZV47384.1"/>
    </source>
</evidence>
<dbReference type="PROSITE" id="PS50181">
    <property type="entry name" value="FBOX"/>
    <property type="match status" value="1"/>
</dbReference>
<sequence>MDLDVGKRRRKRLMNSEGRGNRCFDEQPSASTAAGPVISRLSFPICELPVHILCDVFSRLPLKSIFQCRCVCKMFLDLLKDPYFIELHFARSSTLTTYLFLCENMRTRAILHFLTFDHDEVGISLCSSDDQSFNHDFCSRPHIACQISAQSGQHIQRLDFVGSCNGLLCLFIESPPKPFYAICNPICCEMIKLPSLVVSAPLYSYAYNSGFGYCRKTKKYKVISFMSLTSIDPVTSAESKRMVANIHTLGVDSWRRVENAPRPKHKSFDPLLNGVLHWITDGYKPCELVSSFDLATETFKFVPPPAHFSLQYVNRISWINIGILKDCLCICYIYEDADFEVWLMREYGVKESWIRHVSIDMKFYINLQVQDLQRPIKFLNNGDLWFISSSEFLVSFSPTKKTFRELRAMGRSMREVTVHDFSFISLEDAVGVKCPKLMRMKLQNVKTLKRNVFLLV</sequence>
<protein>
    <submittedName>
        <fullName evidence="2">F-box/kelch-repeat protein-like</fullName>
    </submittedName>
</protein>
<dbReference type="Pfam" id="PF00646">
    <property type="entry name" value="F-box"/>
    <property type="match status" value="1"/>
</dbReference>
<name>A0A2Z7CRU1_9LAMI</name>
<dbReference type="SUPFAM" id="SSF81383">
    <property type="entry name" value="F-box domain"/>
    <property type="match status" value="1"/>
</dbReference>
<reference evidence="2 3" key="1">
    <citation type="journal article" date="2015" name="Proc. Natl. Acad. Sci. U.S.A.">
        <title>The resurrection genome of Boea hygrometrica: A blueprint for survival of dehydration.</title>
        <authorList>
            <person name="Xiao L."/>
            <person name="Yang G."/>
            <person name="Zhang L."/>
            <person name="Yang X."/>
            <person name="Zhao S."/>
            <person name="Ji Z."/>
            <person name="Zhou Q."/>
            <person name="Hu M."/>
            <person name="Wang Y."/>
            <person name="Chen M."/>
            <person name="Xu Y."/>
            <person name="Jin H."/>
            <person name="Xiao X."/>
            <person name="Hu G."/>
            <person name="Bao F."/>
            <person name="Hu Y."/>
            <person name="Wan P."/>
            <person name="Li L."/>
            <person name="Deng X."/>
            <person name="Kuang T."/>
            <person name="Xiang C."/>
            <person name="Zhu J.K."/>
            <person name="Oliver M.J."/>
            <person name="He Y."/>
        </authorList>
    </citation>
    <scope>NUCLEOTIDE SEQUENCE [LARGE SCALE GENOMIC DNA]</scope>
    <source>
        <strain evidence="3">cv. XS01</strain>
    </source>
</reference>
<organism evidence="2 3">
    <name type="scientific">Dorcoceras hygrometricum</name>
    <dbReference type="NCBI Taxonomy" id="472368"/>
    <lineage>
        <taxon>Eukaryota</taxon>
        <taxon>Viridiplantae</taxon>
        <taxon>Streptophyta</taxon>
        <taxon>Embryophyta</taxon>
        <taxon>Tracheophyta</taxon>
        <taxon>Spermatophyta</taxon>
        <taxon>Magnoliopsida</taxon>
        <taxon>eudicotyledons</taxon>
        <taxon>Gunneridae</taxon>
        <taxon>Pentapetalae</taxon>
        <taxon>asterids</taxon>
        <taxon>lamiids</taxon>
        <taxon>Lamiales</taxon>
        <taxon>Gesneriaceae</taxon>
        <taxon>Didymocarpoideae</taxon>
        <taxon>Trichosporeae</taxon>
        <taxon>Loxocarpinae</taxon>
        <taxon>Dorcoceras</taxon>
    </lineage>
</organism>
<feature type="domain" description="F-box" evidence="1">
    <location>
        <begin position="42"/>
        <end position="87"/>
    </location>
</feature>
<dbReference type="AlphaFoldDB" id="A0A2Z7CRU1"/>
<dbReference type="OrthoDB" id="610337at2759"/>
<accession>A0A2Z7CRU1</accession>
<dbReference type="Gene3D" id="1.20.1280.50">
    <property type="match status" value="1"/>
</dbReference>
<dbReference type="PANTHER" id="PTHR31672:SF13">
    <property type="entry name" value="F-BOX PROTEIN CPR30-LIKE"/>
    <property type="match status" value="1"/>
</dbReference>
<evidence type="ECO:0000313" key="3">
    <source>
        <dbReference type="Proteomes" id="UP000250235"/>
    </source>
</evidence>
<keyword evidence="3" id="KW-1185">Reference proteome</keyword>
<dbReference type="InterPro" id="IPR050796">
    <property type="entry name" value="SCF_F-box_component"/>
</dbReference>
<evidence type="ECO:0000259" key="1">
    <source>
        <dbReference type="PROSITE" id="PS50181"/>
    </source>
</evidence>
<dbReference type="InterPro" id="IPR001810">
    <property type="entry name" value="F-box_dom"/>
</dbReference>
<dbReference type="InterPro" id="IPR013187">
    <property type="entry name" value="F-box-assoc_dom_typ3"/>
</dbReference>